<keyword evidence="3 6" id="KW-0808">Transferase</keyword>
<dbReference type="PANTHER" id="PTHR43191">
    <property type="entry name" value="RRNA METHYLTRANSFERASE 3"/>
    <property type="match status" value="1"/>
</dbReference>
<dbReference type="InterPro" id="IPR029064">
    <property type="entry name" value="Ribosomal_eL30-like_sf"/>
</dbReference>
<organism evidence="6 7">
    <name type="scientific">Candidatus Falkowbacteria bacterium CG11_big_fil_rev_8_21_14_0_20_39_10</name>
    <dbReference type="NCBI Taxonomy" id="1974570"/>
    <lineage>
        <taxon>Bacteria</taxon>
        <taxon>Candidatus Falkowiibacteriota</taxon>
    </lineage>
</organism>
<dbReference type="PANTHER" id="PTHR43191:SF2">
    <property type="entry name" value="RRNA METHYLTRANSFERASE 3, MITOCHONDRIAL"/>
    <property type="match status" value="1"/>
</dbReference>
<dbReference type="Gene3D" id="3.40.1280.10">
    <property type="match status" value="1"/>
</dbReference>
<dbReference type="GO" id="GO:0008173">
    <property type="term" value="F:RNA methyltransferase activity"/>
    <property type="evidence" value="ECO:0007669"/>
    <property type="project" value="InterPro"/>
</dbReference>
<dbReference type="InterPro" id="IPR029026">
    <property type="entry name" value="tRNA_m1G_MTases_N"/>
</dbReference>
<feature type="domain" description="MRM3-like substrate binding" evidence="5">
    <location>
        <begin position="10"/>
        <end position="95"/>
    </location>
</feature>
<name>A0A2M6K9N5_9BACT</name>
<gene>
    <name evidence="6" type="ORF">COV49_01030</name>
</gene>
<dbReference type="GO" id="GO:0003723">
    <property type="term" value="F:RNA binding"/>
    <property type="evidence" value="ECO:0007669"/>
    <property type="project" value="InterPro"/>
</dbReference>
<evidence type="ECO:0000256" key="2">
    <source>
        <dbReference type="ARBA" id="ARBA00022603"/>
    </source>
</evidence>
<dbReference type="SUPFAM" id="SSF75217">
    <property type="entry name" value="alpha/beta knot"/>
    <property type="match status" value="1"/>
</dbReference>
<dbReference type="AlphaFoldDB" id="A0A2M6K9N5"/>
<accession>A0A2M6K9N5</accession>
<evidence type="ECO:0000259" key="5">
    <source>
        <dbReference type="Pfam" id="PF22435"/>
    </source>
</evidence>
<dbReference type="InterPro" id="IPR029028">
    <property type="entry name" value="Alpha/beta_knot_MTases"/>
</dbReference>
<feature type="domain" description="tRNA/rRNA methyltransferase SpoU type" evidence="4">
    <location>
        <begin position="114"/>
        <end position="253"/>
    </location>
</feature>
<evidence type="ECO:0000256" key="1">
    <source>
        <dbReference type="ARBA" id="ARBA00007228"/>
    </source>
</evidence>
<evidence type="ECO:0000313" key="7">
    <source>
        <dbReference type="Proteomes" id="UP000230869"/>
    </source>
</evidence>
<evidence type="ECO:0000259" key="4">
    <source>
        <dbReference type="Pfam" id="PF00588"/>
    </source>
</evidence>
<dbReference type="CDD" id="cd18104">
    <property type="entry name" value="SpoU-like_RNA-MTase"/>
    <property type="match status" value="1"/>
</dbReference>
<dbReference type="SUPFAM" id="SSF55315">
    <property type="entry name" value="L30e-like"/>
    <property type="match status" value="1"/>
</dbReference>
<dbReference type="EMBL" id="PCWW01000020">
    <property type="protein sequence ID" value="PIR13761.1"/>
    <property type="molecule type" value="Genomic_DNA"/>
</dbReference>
<proteinExistence type="inferred from homology"/>
<comment type="caution">
    <text evidence="6">The sequence shown here is derived from an EMBL/GenBank/DDBJ whole genome shotgun (WGS) entry which is preliminary data.</text>
</comment>
<dbReference type="Pfam" id="PF00588">
    <property type="entry name" value="SpoU_methylase"/>
    <property type="match status" value="1"/>
</dbReference>
<evidence type="ECO:0000256" key="3">
    <source>
        <dbReference type="ARBA" id="ARBA00022679"/>
    </source>
</evidence>
<dbReference type="Gene3D" id="3.30.1330.30">
    <property type="match status" value="1"/>
</dbReference>
<dbReference type="Proteomes" id="UP000230869">
    <property type="component" value="Unassembled WGS sequence"/>
</dbReference>
<comment type="similarity">
    <text evidence="1">Belongs to the class IV-like SAM-binding methyltransferase superfamily. RNA methyltransferase TrmH family.</text>
</comment>
<protein>
    <submittedName>
        <fullName evidence="6">rRNA methyltransferase</fullName>
    </submittedName>
</protein>
<dbReference type="GO" id="GO:0032259">
    <property type="term" value="P:methylation"/>
    <property type="evidence" value="ECO:0007669"/>
    <property type="project" value="UniProtKB-KW"/>
</dbReference>
<dbReference type="InterPro" id="IPR051259">
    <property type="entry name" value="rRNA_Methyltransferase"/>
</dbReference>
<dbReference type="Pfam" id="PF22435">
    <property type="entry name" value="MRM3-like_sub_bind"/>
    <property type="match status" value="1"/>
</dbReference>
<reference evidence="6 7" key="1">
    <citation type="submission" date="2017-09" db="EMBL/GenBank/DDBJ databases">
        <title>Depth-based differentiation of microbial function through sediment-hosted aquifers and enrichment of novel symbionts in the deep terrestrial subsurface.</title>
        <authorList>
            <person name="Probst A.J."/>
            <person name="Ladd B."/>
            <person name="Jarett J.K."/>
            <person name="Geller-Mcgrath D.E."/>
            <person name="Sieber C.M."/>
            <person name="Emerson J.B."/>
            <person name="Anantharaman K."/>
            <person name="Thomas B.C."/>
            <person name="Malmstrom R."/>
            <person name="Stieglmeier M."/>
            <person name="Klingl A."/>
            <person name="Woyke T."/>
            <person name="Ryan C.M."/>
            <person name="Banfield J.F."/>
        </authorList>
    </citation>
    <scope>NUCLEOTIDE SEQUENCE [LARGE SCALE GENOMIC DNA]</scope>
    <source>
        <strain evidence="6">CG11_big_fil_rev_8_21_14_0_20_39_10</strain>
    </source>
</reference>
<evidence type="ECO:0000313" key="6">
    <source>
        <dbReference type="EMBL" id="PIR13761.1"/>
    </source>
</evidence>
<sequence length="265" mass="29079">MKNIITSAHNPKIKGLIKLRKARERKKQSLIIIEGQPEITLARKSGLKIVELFYCPDFAGQGKKISGQMEKAATLLTSLIFKKISLRENPDGLLALAQSRHSKLSQIKLSKNPLVIILESLEKPGNLGAILRSADAVGADAVIVNDPKTDIYNPNVIRASRGAVFTSQIAVAETEEIKKWLKKNKIKSLAAAPLAKKLYTEINYKKPTAIILGEEHRGLSQGWLRAAEEKIKIPMAGQINSLNVSASAAIILFEAIRQRNLAGKH</sequence>
<dbReference type="InterPro" id="IPR053888">
    <property type="entry name" value="MRM3-like_sub_bind"/>
</dbReference>
<dbReference type="InterPro" id="IPR001537">
    <property type="entry name" value="SpoU_MeTrfase"/>
</dbReference>
<dbReference type="GO" id="GO:0006396">
    <property type="term" value="P:RNA processing"/>
    <property type="evidence" value="ECO:0007669"/>
    <property type="project" value="InterPro"/>
</dbReference>
<keyword evidence="2 6" id="KW-0489">Methyltransferase</keyword>